<dbReference type="GO" id="GO:0003723">
    <property type="term" value="F:RNA binding"/>
    <property type="evidence" value="ECO:0007669"/>
    <property type="project" value="TreeGrafter"/>
</dbReference>
<dbReference type="Proteomes" id="UP001211065">
    <property type="component" value="Unassembled WGS sequence"/>
</dbReference>
<keyword evidence="5" id="KW-1185">Reference proteome</keyword>
<evidence type="ECO:0000313" key="4">
    <source>
        <dbReference type="EMBL" id="KAJ3213416.1"/>
    </source>
</evidence>
<dbReference type="SUPFAM" id="SSF51045">
    <property type="entry name" value="WW domain"/>
    <property type="match status" value="2"/>
</dbReference>
<dbReference type="PROSITE" id="PS51676">
    <property type="entry name" value="FF"/>
    <property type="match status" value="1"/>
</dbReference>
<dbReference type="EMBL" id="JADGJW010000713">
    <property type="protein sequence ID" value="KAJ3213416.1"/>
    <property type="molecule type" value="Genomic_DNA"/>
</dbReference>
<feature type="region of interest" description="Disordered" evidence="1">
    <location>
        <begin position="557"/>
        <end position="633"/>
    </location>
</feature>
<feature type="domain" description="WW" evidence="2">
    <location>
        <begin position="24"/>
        <end position="51"/>
    </location>
</feature>
<dbReference type="InterPro" id="IPR036020">
    <property type="entry name" value="WW_dom_sf"/>
</dbReference>
<dbReference type="SMART" id="SM00456">
    <property type="entry name" value="WW"/>
    <property type="match status" value="2"/>
</dbReference>
<evidence type="ECO:0000256" key="1">
    <source>
        <dbReference type="SAM" id="MobiDB-lite"/>
    </source>
</evidence>
<dbReference type="GO" id="GO:0005685">
    <property type="term" value="C:U1 snRNP"/>
    <property type="evidence" value="ECO:0007669"/>
    <property type="project" value="TreeGrafter"/>
</dbReference>
<dbReference type="GO" id="GO:0045292">
    <property type="term" value="P:mRNA cis splicing, via spliceosome"/>
    <property type="evidence" value="ECO:0007669"/>
    <property type="project" value="InterPro"/>
</dbReference>
<protein>
    <recommendedName>
        <fullName evidence="6">WW domain-containing protein</fullName>
    </recommendedName>
</protein>
<gene>
    <name evidence="4" type="ORF">HK099_007406</name>
</gene>
<accession>A0AAD5U1C1</accession>
<evidence type="ECO:0008006" key="6">
    <source>
        <dbReference type="Google" id="ProtNLM"/>
    </source>
</evidence>
<dbReference type="InterPro" id="IPR036517">
    <property type="entry name" value="FF_domain_sf"/>
</dbReference>
<sequence length="633" mass="76523">MQTFIFPQPVPQVPPISKQQQQIWQSQTTTDGKTFYFNTQTRQSQWNKPEELMTDLEKDLNSLDWKELKTKDGREKVYYHNKKTNETTWKVPDVWKNVLEKHRLIEEKRATMNTPLSAIPLFRPVVNPVFHVAKPVVEEFETKEEAEEAFKNLLSSVVFSSTATWEEVLPHIVTHPHYRSALKTLEERKRFFQNFQNARIAKEEEERKIKMQNNKAEFQKVMDRRKDITPDTRWKHIKVSFKHEPIMRILTESEAETLFEECLIDLRKKLRDEARAVRRQNVDKLNKLLHNFHQNNQINHMTSWREAKSLIKNSRQYLDDKKFQEFDMIDMLMQYEDFIKILQSRYNSKKFIERSEVKRLERINREEFISVLKRLQNDGLIYCRTKWKEIFSYIKEEESFRSMLGQPGSTPLDLFRDIVIEMEDLYLRDRSVMEEMIKERGFPIKVNTEFREFLDYFSDEQKSFLNKHSLELFYDEMMEEAVYFEKLEARKKEKKQKKKVEAFKHYLKKLEPPILIDSKWEDIRPRVANSEEYVALEEDTRALTFEKYLVRLAEKAERNRNMKSDEEAEEKRRRSTKKKRARRYSSEDEFGEVKEKRRRNQNDLEETGNGSKSRRDQRYKKTDSEEEGEVKNA</sequence>
<comment type="caution">
    <text evidence="4">The sequence shown here is derived from an EMBL/GenBank/DDBJ whole genome shotgun (WGS) entry which is preliminary data.</text>
</comment>
<evidence type="ECO:0000259" key="2">
    <source>
        <dbReference type="PROSITE" id="PS50020"/>
    </source>
</evidence>
<feature type="compositionally biased region" description="Basic and acidic residues" evidence="1">
    <location>
        <begin position="613"/>
        <end position="633"/>
    </location>
</feature>
<reference evidence="4" key="1">
    <citation type="submission" date="2020-05" db="EMBL/GenBank/DDBJ databases">
        <title>Phylogenomic resolution of chytrid fungi.</title>
        <authorList>
            <person name="Stajich J.E."/>
            <person name="Amses K."/>
            <person name="Simmons R."/>
            <person name="Seto K."/>
            <person name="Myers J."/>
            <person name="Bonds A."/>
            <person name="Quandt C.A."/>
            <person name="Barry K."/>
            <person name="Liu P."/>
            <person name="Grigoriev I."/>
            <person name="Longcore J.E."/>
            <person name="James T.Y."/>
        </authorList>
    </citation>
    <scope>NUCLEOTIDE SEQUENCE</scope>
    <source>
        <strain evidence="4">JEL0476</strain>
    </source>
</reference>
<dbReference type="Pfam" id="PF00397">
    <property type="entry name" value="WW"/>
    <property type="match status" value="1"/>
</dbReference>
<dbReference type="PROSITE" id="PS50020">
    <property type="entry name" value="WW_DOMAIN_2"/>
    <property type="match status" value="2"/>
</dbReference>
<dbReference type="CDD" id="cd00201">
    <property type="entry name" value="WW"/>
    <property type="match status" value="2"/>
</dbReference>
<organism evidence="4 5">
    <name type="scientific">Clydaea vesicula</name>
    <dbReference type="NCBI Taxonomy" id="447962"/>
    <lineage>
        <taxon>Eukaryota</taxon>
        <taxon>Fungi</taxon>
        <taxon>Fungi incertae sedis</taxon>
        <taxon>Chytridiomycota</taxon>
        <taxon>Chytridiomycota incertae sedis</taxon>
        <taxon>Chytridiomycetes</taxon>
        <taxon>Lobulomycetales</taxon>
        <taxon>Lobulomycetaceae</taxon>
        <taxon>Clydaea</taxon>
    </lineage>
</organism>
<dbReference type="InterPro" id="IPR001202">
    <property type="entry name" value="WW_dom"/>
</dbReference>
<dbReference type="Pfam" id="PF01846">
    <property type="entry name" value="FF"/>
    <property type="match status" value="4"/>
</dbReference>
<dbReference type="PANTHER" id="PTHR11864">
    <property type="entry name" value="PRE-MRNA-PROCESSING PROTEIN PRP40"/>
    <property type="match status" value="1"/>
</dbReference>
<feature type="compositionally biased region" description="Basic and acidic residues" evidence="1">
    <location>
        <begin position="557"/>
        <end position="572"/>
    </location>
</feature>
<feature type="domain" description="FF" evidence="3">
    <location>
        <begin position="143"/>
        <end position="198"/>
    </location>
</feature>
<feature type="compositionally biased region" description="Basic residues" evidence="1">
    <location>
        <begin position="573"/>
        <end position="583"/>
    </location>
</feature>
<dbReference type="GO" id="GO:0071004">
    <property type="term" value="C:U2-type prespliceosome"/>
    <property type="evidence" value="ECO:0007669"/>
    <property type="project" value="TreeGrafter"/>
</dbReference>
<dbReference type="InterPro" id="IPR002713">
    <property type="entry name" value="FF_domain"/>
</dbReference>
<dbReference type="Gene3D" id="2.20.70.10">
    <property type="match status" value="2"/>
</dbReference>
<feature type="domain" description="WW" evidence="2">
    <location>
        <begin position="65"/>
        <end position="94"/>
    </location>
</feature>
<name>A0AAD5U1C1_9FUNG</name>
<dbReference type="Gene3D" id="1.10.10.440">
    <property type="entry name" value="FF domain"/>
    <property type="match status" value="4"/>
</dbReference>
<dbReference type="AlphaFoldDB" id="A0AAD5U1C1"/>
<proteinExistence type="predicted"/>
<evidence type="ECO:0000313" key="5">
    <source>
        <dbReference type="Proteomes" id="UP001211065"/>
    </source>
</evidence>
<evidence type="ECO:0000259" key="3">
    <source>
        <dbReference type="PROSITE" id="PS51676"/>
    </source>
</evidence>
<dbReference type="PANTHER" id="PTHR11864:SF0">
    <property type="entry name" value="PRP40 PRE-MRNA PROCESSING FACTOR 40 HOMOLOG A (YEAST)"/>
    <property type="match status" value="1"/>
</dbReference>
<dbReference type="SUPFAM" id="SSF81698">
    <property type="entry name" value="FF domain"/>
    <property type="match status" value="4"/>
</dbReference>
<dbReference type="SMART" id="SM00441">
    <property type="entry name" value="FF"/>
    <property type="match status" value="4"/>
</dbReference>
<dbReference type="InterPro" id="IPR039726">
    <property type="entry name" value="Prp40-like"/>
</dbReference>
<dbReference type="PROSITE" id="PS01159">
    <property type="entry name" value="WW_DOMAIN_1"/>
    <property type="match status" value="1"/>
</dbReference>